<dbReference type="RefSeq" id="WP_188125658.1">
    <property type="nucleotide sequence ID" value="NZ_BOMP01000055.1"/>
</dbReference>
<accession>A0A7W7MLF1</accession>
<proteinExistence type="predicted"/>
<dbReference type="EMBL" id="JACHNC010000001">
    <property type="protein sequence ID" value="MBB4754035.1"/>
    <property type="molecule type" value="Genomic_DNA"/>
</dbReference>
<dbReference type="AlphaFoldDB" id="A0A7W7MLF1"/>
<organism evidence="2 3">
    <name type="scientific">Actinoplanes lobatus</name>
    <dbReference type="NCBI Taxonomy" id="113568"/>
    <lineage>
        <taxon>Bacteria</taxon>
        <taxon>Bacillati</taxon>
        <taxon>Actinomycetota</taxon>
        <taxon>Actinomycetes</taxon>
        <taxon>Micromonosporales</taxon>
        <taxon>Micromonosporaceae</taxon>
        <taxon>Actinoplanes</taxon>
    </lineage>
</organism>
<evidence type="ECO:0000313" key="2">
    <source>
        <dbReference type="EMBL" id="MBB4754035.1"/>
    </source>
</evidence>
<comment type="caution">
    <text evidence="2">The sequence shown here is derived from an EMBL/GenBank/DDBJ whole genome shotgun (WGS) entry which is preliminary data.</text>
</comment>
<keyword evidence="1" id="KW-0472">Membrane</keyword>
<protein>
    <submittedName>
        <fullName evidence="2">Uncharacterized protein</fullName>
    </submittedName>
</protein>
<evidence type="ECO:0000313" key="3">
    <source>
        <dbReference type="Proteomes" id="UP000590511"/>
    </source>
</evidence>
<name>A0A7W7MLF1_9ACTN</name>
<dbReference type="Proteomes" id="UP000590511">
    <property type="component" value="Unassembled WGS sequence"/>
</dbReference>
<reference evidence="2 3" key="1">
    <citation type="submission" date="2020-08" db="EMBL/GenBank/DDBJ databases">
        <title>Sequencing the genomes of 1000 actinobacteria strains.</title>
        <authorList>
            <person name="Klenk H.-P."/>
        </authorList>
    </citation>
    <scope>NUCLEOTIDE SEQUENCE [LARGE SCALE GENOMIC DNA]</scope>
    <source>
        <strain evidence="2 3">DSM 43150</strain>
    </source>
</reference>
<feature type="transmembrane region" description="Helical" evidence="1">
    <location>
        <begin position="59"/>
        <end position="82"/>
    </location>
</feature>
<keyword evidence="1" id="KW-1133">Transmembrane helix</keyword>
<sequence>MTDTYRQGEMYANMCRRRSSVRGSTVDPVILRRVDGECPGQPVKVGVRMTVIKSWARRSAIMVGVVLFAIVGLGNPALAGGWNESYFASHCGATRESPVAGVYWQACSIAVLESTNPLATAAKPYVLISNHTSTGHYVQAWLTLWSEGSLKAPADSCPTILLGAGKKMTCWGDRVIIDYLDNQQSRGQIAIDGQYDVWAWGQTWTFR</sequence>
<keyword evidence="1" id="KW-0812">Transmembrane</keyword>
<evidence type="ECO:0000256" key="1">
    <source>
        <dbReference type="SAM" id="Phobius"/>
    </source>
</evidence>
<gene>
    <name evidence="2" type="ORF">BJ964_008196</name>
</gene>